<evidence type="ECO:0000313" key="2">
    <source>
        <dbReference type="EMBL" id="VDM78528.1"/>
    </source>
</evidence>
<accession>A0A3P7LH56</accession>
<feature type="region of interest" description="Disordered" evidence="1">
    <location>
        <begin position="1"/>
        <end position="20"/>
    </location>
</feature>
<feature type="compositionally biased region" description="Basic residues" evidence="1">
    <location>
        <begin position="202"/>
        <end position="212"/>
    </location>
</feature>
<dbReference type="AlphaFoldDB" id="A0A3P7LH56"/>
<sequence>MPPLQHSLNQSSLKPHNSDQSYAQQFQQQQPLATASAFFRREEIIFEGIREVSQKCVHGVVIYNVPGSLLSYVCSNARLRGMELTLIVMLVHVCIPVERTTNKMLRVSTGSPQEQGCNLAATLNYWLRIADKIKRAVDNVLSALIGDGIHQLNPRNHRRSEVRIEDGKCTTQYTEFIEENEVPHLFAITRNKREEDYDPPSSKRKWKMRKRRPVVENTKRTPIPTPRVLLPCRRDADATHGPRASLRLVQELSQLLAQHMA</sequence>
<reference evidence="2 3" key="1">
    <citation type="submission" date="2018-11" db="EMBL/GenBank/DDBJ databases">
        <authorList>
            <consortium name="Pathogen Informatics"/>
        </authorList>
    </citation>
    <scope>NUCLEOTIDE SEQUENCE [LARGE SCALE GENOMIC DNA]</scope>
</reference>
<dbReference type="Proteomes" id="UP000270094">
    <property type="component" value="Unassembled WGS sequence"/>
</dbReference>
<dbReference type="EMBL" id="UYYB01102234">
    <property type="protein sequence ID" value="VDM78528.1"/>
    <property type="molecule type" value="Genomic_DNA"/>
</dbReference>
<evidence type="ECO:0000313" key="3">
    <source>
        <dbReference type="Proteomes" id="UP000270094"/>
    </source>
</evidence>
<organism evidence="2 3">
    <name type="scientific">Strongylus vulgaris</name>
    <name type="common">Blood worm</name>
    <dbReference type="NCBI Taxonomy" id="40348"/>
    <lineage>
        <taxon>Eukaryota</taxon>
        <taxon>Metazoa</taxon>
        <taxon>Ecdysozoa</taxon>
        <taxon>Nematoda</taxon>
        <taxon>Chromadorea</taxon>
        <taxon>Rhabditida</taxon>
        <taxon>Rhabditina</taxon>
        <taxon>Rhabditomorpha</taxon>
        <taxon>Strongyloidea</taxon>
        <taxon>Strongylidae</taxon>
        <taxon>Strongylus</taxon>
    </lineage>
</organism>
<evidence type="ECO:0000256" key="1">
    <source>
        <dbReference type="SAM" id="MobiDB-lite"/>
    </source>
</evidence>
<protein>
    <submittedName>
        <fullName evidence="2">Uncharacterized protein</fullName>
    </submittedName>
</protein>
<proteinExistence type="predicted"/>
<gene>
    <name evidence="2" type="ORF">SVUK_LOCUS13526</name>
</gene>
<feature type="region of interest" description="Disordered" evidence="1">
    <location>
        <begin position="193"/>
        <end position="227"/>
    </location>
</feature>
<name>A0A3P7LH56_STRVU</name>
<keyword evidence="3" id="KW-1185">Reference proteome</keyword>